<dbReference type="InterPro" id="IPR036388">
    <property type="entry name" value="WH-like_DNA-bd_sf"/>
</dbReference>
<sequence length="225" mass="24891">MQPFSPSALEKIPALAKLLADAAAARALENAMLVEVPAQTTLFRQGDACDNYLIVLEGSVKVFARSEQGREIVLYHIDDGGSCVLTTSCLFAHSPYPAEGVSETALKAVAIPVRVFERALEESVALREFVFNTYSERLSRLITLVQQIAFERIDVRLARYLVRNAGQQIGLTHQNLAEELGTAREVVSRHLKDFESNGWLQLGRGRIEVIDAVGLQQRIDLLLSQ</sequence>
<dbReference type="InterPro" id="IPR000595">
    <property type="entry name" value="cNMP-bd_dom"/>
</dbReference>
<dbReference type="GO" id="GO:0003677">
    <property type="term" value="F:DNA binding"/>
    <property type="evidence" value="ECO:0007669"/>
    <property type="project" value="UniProtKB-KW"/>
</dbReference>
<gene>
    <name evidence="6" type="ORF">D0544_10815</name>
</gene>
<organism evidence="6 7">
    <name type="scientific">Aestuariirhabdus litorea</name>
    <dbReference type="NCBI Taxonomy" id="2528527"/>
    <lineage>
        <taxon>Bacteria</taxon>
        <taxon>Pseudomonadati</taxon>
        <taxon>Pseudomonadota</taxon>
        <taxon>Gammaproteobacteria</taxon>
        <taxon>Oceanospirillales</taxon>
        <taxon>Aestuariirhabdaceae</taxon>
        <taxon>Aestuariirhabdus</taxon>
    </lineage>
</organism>
<dbReference type="PANTHER" id="PTHR24567:SF74">
    <property type="entry name" value="HTH-TYPE TRANSCRIPTIONAL REGULATOR ARCR"/>
    <property type="match status" value="1"/>
</dbReference>
<dbReference type="SMART" id="SM00419">
    <property type="entry name" value="HTH_CRP"/>
    <property type="match status" value="1"/>
</dbReference>
<dbReference type="InterPro" id="IPR018490">
    <property type="entry name" value="cNMP-bd_dom_sf"/>
</dbReference>
<dbReference type="CDD" id="cd00038">
    <property type="entry name" value="CAP_ED"/>
    <property type="match status" value="1"/>
</dbReference>
<evidence type="ECO:0000256" key="3">
    <source>
        <dbReference type="ARBA" id="ARBA00023163"/>
    </source>
</evidence>
<dbReference type="Pfam" id="PF00027">
    <property type="entry name" value="cNMP_binding"/>
    <property type="match status" value="1"/>
</dbReference>
<feature type="domain" description="HTH crp-type" evidence="5">
    <location>
        <begin position="151"/>
        <end position="213"/>
    </location>
</feature>
<dbReference type="InterPro" id="IPR036390">
    <property type="entry name" value="WH_DNA-bd_sf"/>
</dbReference>
<comment type="caution">
    <text evidence="6">The sequence shown here is derived from an EMBL/GenBank/DDBJ whole genome shotgun (WGS) entry which is preliminary data.</text>
</comment>
<dbReference type="Gene3D" id="2.60.120.10">
    <property type="entry name" value="Jelly Rolls"/>
    <property type="match status" value="1"/>
</dbReference>
<dbReference type="PANTHER" id="PTHR24567">
    <property type="entry name" value="CRP FAMILY TRANSCRIPTIONAL REGULATORY PROTEIN"/>
    <property type="match status" value="1"/>
</dbReference>
<protein>
    <submittedName>
        <fullName evidence="6">Crp/Fnr family transcriptional regulator</fullName>
    </submittedName>
</protein>
<evidence type="ECO:0000259" key="5">
    <source>
        <dbReference type="PROSITE" id="PS51063"/>
    </source>
</evidence>
<accession>A0A3P3VKH0</accession>
<dbReference type="PROSITE" id="PS50042">
    <property type="entry name" value="CNMP_BINDING_3"/>
    <property type="match status" value="1"/>
</dbReference>
<keyword evidence="3" id="KW-0804">Transcription</keyword>
<dbReference type="SUPFAM" id="SSF46785">
    <property type="entry name" value="Winged helix' DNA-binding domain"/>
    <property type="match status" value="1"/>
</dbReference>
<dbReference type="SMART" id="SM00100">
    <property type="entry name" value="cNMP"/>
    <property type="match status" value="1"/>
</dbReference>
<dbReference type="EMBL" id="QWEZ01000002">
    <property type="protein sequence ID" value="RRJ82368.1"/>
    <property type="molecule type" value="Genomic_DNA"/>
</dbReference>
<evidence type="ECO:0000313" key="6">
    <source>
        <dbReference type="EMBL" id="RRJ82368.1"/>
    </source>
</evidence>
<dbReference type="InterPro" id="IPR050397">
    <property type="entry name" value="Env_Response_Regulators"/>
</dbReference>
<dbReference type="RefSeq" id="WP_125016077.1">
    <property type="nucleotide sequence ID" value="NZ_QWEZ01000002.1"/>
</dbReference>
<dbReference type="AlphaFoldDB" id="A0A3P3VKH0"/>
<dbReference type="InterPro" id="IPR014710">
    <property type="entry name" value="RmlC-like_jellyroll"/>
</dbReference>
<reference evidence="6 7" key="2">
    <citation type="submission" date="2018-12" db="EMBL/GenBank/DDBJ databases">
        <title>Simiduia agarivorans gen. nov., sp. nov., a marine, agarolytic bacterium isolated from shallow coastal water from Keelung, Taiwan.</title>
        <authorList>
            <person name="Shieh W.Y."/>
        </authorList>
    </citation>
    <scope>NUCLEOTIDE SEQUENCE [LARGE SCALE GENOMIC DNA]</scope>
    <source>
        <strain evidence="6 7">GTF-13</strain>
    </source>
</reference>
<dbReference type="SUPFAM" id="SSF51206">
    <property type="entry name" value="cAMP-binding domain-like"/>
    <property type="match status" value="1"/>
</dbReference>
<reference evidence="6 7" key="1">
    <citation type="submission" date="2018-08" db="EMBL/GenBank/DDBJ databases">
        <authorList>
            <person name="Khan S.A."/>
        </authorList>
    </citation>
    <scope>NUCLEOTIDE SEQUENCE [LARGE SCALE GENOMIC DNA]</scope>
    <source>
        <strain evidence="6 7">GTF-13</strain>
    </source>
</reference>
<dbReference type="InterPro" id="IPR012318">
    <property type="entry name" value="HTH_CRP"/>
</dbReference>
<feature type="domain" description="Cyclic nucleotide-binding" evidence="4">
    <location>
        <begin position="15"/>
        <end position="137"/>
    </location>
</feature>
<dbReference type="PROSITE" id="PS51063">
    <property type="entry name" value="HTH_CRP_2"/>
    <property type="match status" value="1"/>
</dbReference>
<dbReference type="Gene3D" id="1.10.10.10">
    <property type="entry name" value="Winged helix-like DNA-binding domain superfamily/Winged helix DNA-binding domain"/>
    <property type="match status" value="1"/>
</dbReference>
<keyword evidence="1" id="KW-0805">Transcription regulation</keyword>
<dbReference type="Proteomes" id="UP000280792">
    <property type="component" value="Unassembled WGS sequence"/>
</dbReference>
<evidence type="ECO:0000313" key="7">
    <source>
        <dbReference type="Proteomes" id="UP000280792"/>
    </source>
</evidence>
<name>A0A3P3VKH0_9GAMM</name>
<evidence type="ECO:0000256" key="2">
    <source>
        <dbReference type="ARBA" id="ARBA00023125"/>
    </source>
</evidence>
<evidence type="ECO:0000256" key="1">
    <source>
        <dbReference type="ARBA" id="ARBA00023015"/>
    </source>
</evidence>
<dbReference type="Pfam" id="PF13545">
    <property type="entry name" value="HTH_Crp_2"/>
    <property type="match status" value="1"/>
</dbReference>
<keyword evidence="2" id="KW-0238">DNA-binding</keyword>
<dbReference type="GO" id="GO:0003700">
    <property type="term" value="F:DNA-binding transcription factor activity"/>
    <property type="evidence" value="ECO:0007669"/>
    <property type="project" value="TreeGrafter"/>
</dbReference>
<proteinExistence type="predicted"/>
<keyword evidence="7" id="KW-1185">Reference proteome</keyword>
<evidence type="ECO:0000259" key="4">
    <source>
        <dbReference type="PROSITE" id="PS50042"/>
    </source>
</evidence>
<dbReference type="GO" id="GO:0005829">
    <property type="term" value="C:cytosol"/>
    <property type="evidence" value="ECO:0007669"/>
    <property type="project" value="TreeGrafter"/>
</dbReference>